<evidence type="ECO:0000256" key="4">
    <source>
        <dbReference type="SAM" id="MobiDB-lite"/>
    </source>
</evidence>
<name>A0A0D2L4D4_HYPSF</name>
<feature type="compositionally biased region" description="Pro residues" evidence="4">
    <location>
        <begin position="120"/>
        <end position="132"/>
    </location>
</feature>
<feature type="region of interest" description="Disordered" evidence="4">
    <location>
        <begin position="163"/>
        <end position="182"/>
    </location>
</feature>
<feature type="region of interest" description="Disordered" evidence="4">
    <location>
        <begin position="242"/>
        <end position="330"/>
    </location>
</feature>
<dbReference type="GO" id="GO:0031047">
    <property type="term" value="P:regulatory ncRNA-mediated gene silencing"/>
    <property type="evidence" value="ECO:0007669"/>
    <property type="project" value="UniProtKB-ARBA"/>
</dbReference>
<accession>A0A0D2L4D4</accession>
<dbReference type="OrthoDB" id="342064at2759"/>
<feature type="region of interest" description="Disordered" evidence="4">
    <location>
        <begin position="1"/>
        <end position="138"/>
    </location>
</feature>
<feature type="compositionally biased region" description="Basic and acidic residues" evidence="4">
    <location>
        <begin position="586"/>
        <end position="597"/>
    </location>
</feature>
<dbReference type="STRING" id="945553.A0A0D2L4D4"/>
<keyword evidence="7" id="KW-1185">Reference proteome</keyword>
<protein>
    <recommendedName>
        <fullName evidence="5">C2H2-type domain-containing protein</fullName>
    </recommendedName>
</protein>
<dbReference type="InterPro" id="IPR021933">
    <property type="entry name" value="SERRATE/Ars2_N"/>
</dbReference>
<dbReference type="InterPro" id="IPR007042">
    <property type="entry name" value="SERRATE/Ars2_C"/>
</dbReference>
<dbReference type="GO" id="GO:0016070">
    <property type="term" value="P:RNA metabolic process"/>
    <property type="evidence" value="ECO:0007669"/>
    <property type="project" value="UniProtKB-ARBA"/>
</dbReference>
<feature type="compositionally biased region" description="Acidic residues" evidence="4">
    <location>
        <begin position="286"/>
        <end position="301"/>
    </location>
</feature>
<keyword evidence="3" id="KW-0539">Nucleus</keyword>
<organism evidence="6 7">
    <name type="scientific">Hypholoma sublateritium (strain FD-334 SS-4)</name>
    <dbReference type="NCBI Taxonomy" id="945553"/>
    <lineage>
        <taxon>Eukaryota</taxon>
        <taxon>Fungi</taxon>
        <taxon>Dikarya</taxon>
        <taxon>Basidiomycota</taxon>
        <taxon>Agaricomycotina</taxon>
        <taxon>Agaricomycetes</taxon>
        <taxon>Agaricomycetidae</taxon>
        <taxon>Agaricales</taxon>
        <taxon>Agaricineae</taxon>
        <taxon>Strophariaceae</taxon>
        <taxon>Hypholoma</taxon>
    </lineage>
</organism>
<dbReference type="GO" id="GO:0016604">
    <property type="term" value="C:nuclear body"/>
    <property type="evidence" value="ECO:0007669"/>
    <property type="project" value="TreeGrafter"/>
</dbReference>
<feature type="compositionally biased region" description="Basic and acidic residues" evidence="4">
    <location>
        <begin position="605"/>
        <end position="623"/>
    </location>
</feature>
<comment type="subcellular location">
    <subcellularLocation>
        <location evidence="1">Nucleus</location>
    </subcellularLocation>
</comment>
<feature type="region of interest" description="Disordered" evidence="4">
    <location>
        <begin position="832"/>
        <end position="893"/>
    </location>
</feature>
<dbReference type="PANTHER" id="PTHR13165">
    <property type="entry name" value="ARSENITE-RESISTANCE PROTEIN 2"/>
    <property type="match status" value="1"/>
</dbReference>
<dbReference type="OMA" id="FEDKIMQ"/>
<reference evidence="7" key="1">
    <citation type="submission" date="2014-04" db="EMBL/GenBank/DDBJ databases">
        <title>Evolutionary Origins and Diversification of the Mycorrhizal Mutualists.</title>
        <authorList>
            <consortium name="DOE Joint Genome Institute"/>
            <consortium name="Mycorrhizal Genomics Consortium"/>
            <person name="Kohler A."/>
            <person name="Kuo A."/>
            <person name="Nagy L.G."/>
            <person name="Floudas D."/>
            <person name="Copeland A."/>
            <person name="Barry K.W."/>
            <person name="Cichocki N."/>
            <person name="Veneault-Fourrey C."/>
            <person name="LaButti K."/>
            <person name="Lindquist E.A."/>
            <person name="Lipzen A."/>
            <person name="Lundell T."/>
            <person name="Morin E."/>
            <person name="Murat C."/>
            <person name="Riley R."/>
            <person name="Ohm R."/>
            <person name="Sun H."/>
            <person name="Tunlid A."/>
            <person name="Henrissat B."/>
            <person name="Grigoriev I.V."/>
            <person name="Hibbett D.S."/>
            <person name="Martin F."/>
        </authorList>
    </citation>
    <scope>NUCLEOTIDE SEQUENCE [LARGE SCALE GENOMIC DNA]</scope>
    <source>
        <strain evidence="7">FD-334 SS-4</strain>
    </source>
</reference>
<dbReference type="EMBL" id="KN817556">
    <property type="protein sequence ID" value="KJA21657.1"/>
    <property type="molecule type" value="Genomic_DNA"/>
</dbReference>
<feature type="compositionally biased region" description="Basic and acidic residues" evidence="4">
    <location>
        <begin position="242"/>
        <end position="255"/>
    </location>
</feature>
<evidence type="ECO:0000313" key="6">
    <source>
        <dbReference type="EMBL" id="KJA21657.1"/>
    </source>
</evidence>
<evidence type="ECO:0000256" key="3">
    <source>
        <dbReference type="ARBA" id="ARBA00023242"/>
    </source>
</evidence>
<dbReference type="InterPro" id="IPR039727">
    <property type="entry name" value="SE/Ars2"/>
</dbReference>
<feature type="compositionally biased region" description="Basic and acidic residues" evidence="4">
    <location>
        <begin position="40"/>
        <end position="65"/>
    </location>
</feature>
<feature type="domain" description="C2H2-type" evidence="5">
    <location>
        <begin position="681"/>
        <end position="702"/>
    </location>
</feature>
<dbReference type="InterPro" id="IPR013087">
    <property type="entry name" value="Znf_C2H2_type"/>
</dbReference>
<feature type="compositionally biased region" description="Low complexity" evidence="4">
    <location>
        <begin position="20"/>
        <end position="33"/>
    </location>
</feature>
<evidence type="ECO:0000256" key="1">
    <source>
        <dbReference type="ARBA" id="ARBA00004123"/>
    </source>
</evidence>
<comment type="similarity">
    <text evidence="2">Belongs to the ARS2 family.</text>
</comment>
<evidence type="ECO:0000256" key="2">
    <source>
        <dbReference type="ARBA" id="ARBA00005407"/>
    </source>
</evidence>
<evidence type="ECO:0000313" key="7">
    <source>
        <dbReference type="Proteomes" id="UP000054270"/>
    </source>
</evidence>
<sequence length="907" mass="102662">MSSWSSSYPPPPRRSRSRTPPRGGYSSGRGSYPDTYPEPQRPEWDAYDRDRWAYERDRPPYDYGRRRSRSPPLDEAGRKRRRSMSPYDRERYDPRPRYNDDYDAHSRHNYSISPRRHNQPFPPSRRAPPPDPHNFDYPATLKQYADWFRYFYPTQATEEDIADKAAEQEAGDGSKPRNGIKSKWEKYKKDFAATQLQTMFEHHRKSPWFAEKYDPAPELEKLRTRVRKEGWKGRLNNFLHDLESGKFDPDLREPEPEPVSPTKENGNGEATDGHAAPEETKPAPSGDDDMQFNVEADDDAGDHDAQRNDTNGKSYAGDKRGNRGEEISVPTEGNQVMIRTIPPDIGRVKLEEACSKIPGFQHLALGDPLQKRNYYRAGWLRFHDDADMSAVMAELSEKKIEGFKLHVTHNLRPFVNKIRYAPEVASRPERLEKDLQNVKVLAGILEQQAVTLRALKLEDLKTSTNVKPEGDDAKAAQNDTDMNPPEEEDLEPKESGSKAVERRVEKVLSDLREQGLVDVNDEKAYEEKRVVVSLDMYLDYLRAAFNTCYYCAVVTDHVEELQRKCLKHERKPLSKMMLEELKAAEAEKEKKMKVEDKEMTDETGDDKVKVKEKDNRAAKNDPRDWKRNDERWLEWLDSKIALLINRDGVDPRAYGGKSYEDELSKAVEPHLKQEDEGKFRCKTCQKLFKATAFVEKHIANKHPELIKPVEELSYFNNFALDPHRIQPFAHPPTVIGNSSQAPPPQAYGIQVAPYQGGSEFGRGGPYYGANGPYPPGAYPPPPYFNGVGGLWDGGFPGGPYPGNGGPRQDIGGRRLSERISGFASENSVIPAAAGLPPKPTPAALDTALVSGNPSLRRNSGRNGSTQLNGPPPPPPPDAKEDPRAAGGKRVSYHDMDLVAEGDIELMY</sequence>
<evidence type="ECO:0000259" key="5">
    <source>
        <dbReference type="PROSITE" id="PS00028"/>
    </source>
</evidence>
<dbReference type="Proteomes" id="UP000054270">
    <property type="component" value="Unassembled WGS sequence"/>
</dbReference>
<feature type="compositionally biased region" description="Basic and acidic residues" evidence="4">
    <location>
        <begin position="316"/>
        <end position="326"/>
    </location>
</feature>
<dbReference type="Pfam" id="PF04959">
    <property type="entry name" value="ARS2"/>
    <property type="match status" value="1"/>
</dbReference>
<dbReference type="Pfam" id="PF12066">
    <property type="entry name" value="SERRATE_Ars2_N"/>
    <property type="match status" value="1"/>
</dbReference>
<feature type="compositionally biased region" description="Basic and acidic residues" evidence="4">
    <location>
        <begin position="87"/>
        <end position="106"/>
    </location>
</feature>
<feature type="region of interest" description="Disordered" evidence="4">
    <location>
        <begin position="463"/>
        <end position="500"/>
    </location>
</feature>
<feature type="compositionally biased region" description="Basic and acidic residues" evidence="4">
    <location>
        <begin position="271"/>
        <end position="281"/>
    </location>
</feature>
<dbReference type="AlphaFoldDB" id="A0A0D2L4D4"/>
<feature type="region of interest" description="Disordered" evidence="4">
    <location>
        <begin position="586"/>
        <end position="623"/>
    </location>
</feature>
<feature type="compositionally biased region" description="Basic and acidic residues" evidence="4">
    <location>
        <begin position="163"/>
        <end position="175"/>
    </location>
</feature>
<dbReference type="PROSITE" id="PS00028">
    <property type="entry name" value="ZINC_FINGER_C2H2_1"/>
    <property type="match status" value="1"/>
</dbReference>
<dbReference type="PANTHER" id="PTHR13165:SF0">
    <property type="entry name" value="SERRATE RNA EFFECTOR MOLECULE HOMOLOG"/>
    <property type="match status" value="1"/>
</dbReference>
<feature type="compositionally biased region" description="Polar residues" evidence="4">
    <location>
        <begin position="849"/>
        <end position="868"/>
    </location>
</feature>
<gene>
    <name evidence="6" type="ORF">HYPSUDRAFT_41785</name>
</gene>
<proteinExistence type="inferred from homology"/>